<feature type="compositionally biased region" description="Basic and acidic residues" evidence="1">
    <location>
        <begin position="1"/>
        <end position="20"/>
    </location>
</feature>
<evidence type="ECO:0000313" key="2">
    <source>
        <dbReference type="EMBL" id="AVO23126.1"/>
    </source>
</evidence>
<feature type="region of interest" description="Disordered" evidence="1">
    <location>
        <begin position="1"/>
        <end position="25"/>
    </location>
</feature>
<reference evidence="2" key="1">
    <citation type="submission" date="2018-02" db="EMBL/GenBank/DDBJ databases">
        <authorList>
            <person name="Miller M."/>
            <person name="Deiulio A."/>
            <person name="Douthitt C."/>
            <person name="McMahon J."/>
            <person name="Holland C."/>
            <person name="Wiersma-Koch H."/>
            <person name="Turechek W."/>
            <person name="D'Elia T."/>
        </authorList>
    </citation>
    <scope>NUCLEOTIDE SEQUENCE [LARGE SCALE GENOMIC DNA]</scope>
</reference>
<accession>A0A2P1JUU9</accession>
<gene>
    <name evidence="2" type="ORF">RIVERRIDER_45</name>
</gene>
<protein>
    <submittedName>
        <fullName evidence="2">Uncharacterized protein</fullName>
    </submittedName>
</protein>
<keyword evidence="3" id="KW-1185">Reference proteome</keyword>
<dbReference type="Proteomes" id="UP000241502">
    <property type="component" value="Segment"/>
</dbReference>
<organism evidence="2 3">
    <name type="scientific">Xanthomonas phage RiverRider</name>
    <dbReference type="NCBI Taxonomy" id="2108116"/>
    <lineage>
        <taxon>Viruses</taxon>
        <taxon>Duplodnaviria</taxon>
        <taxon>Heunggongvirae</taxon>
        <taxon>Uroviricota</taxon>
        <taxon>Caudoviricetes</taxon>
        <taxon>Schitoviridae</taxon>
        <taxon>Riverridervirus</taxon>
        <taxon>Riverridervirus riverrider</taxon>
    </lineage>
</organism>
<sequence>MSDTFDHEAEAWDDRDRREDADDDLPTFMRRRKEPRREYVPYQRPEPTYQAFPLIREVHETEKAHLVVFTFDDEDIERWLPKSQCRIPYADLIEISTWLVGRIKDEINGR</sequence>
<evidence type="ECO:0000256" key="1">
    <source>
        <dbReference type="SAM" id="MobiDB-lite"/>
    </source>
</evidence>
<evidence type="ECO:0000313" key="3">
    <source>
        <dbReference type="Proteomes" id="UP000241502"/>
    </source>
</evidence>
<name>A0A2P1JUU9_9CAUD</name>
<dbReference type="EMBL" id="MG983743">
    <property type="protein sequence ID" value="AVO23126.1"/>
    <property type="molecule type" value="Genomic_DNA"/>
</dbReference>
<proteinExistence type="predicted"/>